<organism evidence="6 7">
    <name type="scientific">Segatella copri</name>
    <dbReference type="NCBI Taxonomy" id="165179"/>
    <lineage>
        <taxon>Bacteria</taxon>
        <taxon>Pseudomonadati</taxon>
        <taxon>Bacteroidota</taxon>
        <taxon>Bacteroidia</taxon>
        <taxon>Bacteroidales</taxon>
        <taxon>Prevotellaceae</taxon>
        <taxon>Segatella</taxon>
    </lineage>
</organism>
<keyword evidence="2" id="KW-0547">Nucleotide-binding</keyword>
<evidence type="ECO:0000259" key="5">
    <source>
        <dbReference type="Pfam" id="PF24391"/>
    </source>
</evidence>
<dbReference type="InterPro" id="IPR020575">
    <property type="entry name" value="Hsp90_N"/>
</dbReference>
<keyword evidence="4" id="KW-0143">Chaperone</keyword>
<keyword evidence="3 6" id="KW-0067">ATP-binding</keyword>
<name>A0AA92V9J2_9BACT</name>
<dbReference type="EMBL" id="QROP01000037">
    <property type="protein sequence ID" value="RHL35088.1"/>
    <property type="molecule type" value="Genomic_DNA"/>
</dbReference>
<evidence type="ECO:0000256" key="4">
    <source>
        <dbReference type="ARBA" id="ARBA00023186"/>
    </source>
</evidence>
<dbReference type="PRINTS" id="PR00775">
    <property type="entry name" value="HEATSHOCK90"/>
</dbReference>
<dbReference type="InterPro" id="IPR001404">
    <property type="entry name" value="Hsp90_fam"/>
</dbReference>
<evidence type="ECO:0000313" key="7">
    <source>
        <dbReference type="Proteomes" id="UP000283672"/>
    </source>
</evidence>
<dbReference type="GO" id="GO:0005524">
    <property type="term" value="F:ATP binding"/>
    <property type="evidence" value="ECO:0007669"/>
    <property type="project" value="UniProtKB-KW"/>
</dbReference>
<evidence type="ECO:0000256" key="1">
    <source>
        <dbReference type="ARBA" id="ARBA00008239"/>
    </source>
</evidence>
<gene>
    <name evidence="6" type="ORF">DW026_12020</name>
</gene>
<evidence type="ECO:0000256" key="3">
    <source>
        <dbReference type="ARBA" id="ARBA00022840"/>
    </source>
</evidence>
<dbReference type="GO" id="GO:0016887">
    <property type="term" value="F:ATP hydrolysis activity"/>
    <property type="evidence" value="ECO:0007669"/>
    <property type="project" value="InterPro"/>
</dbReference>
<dbReference type="GO" id="GO:0140662">
    <property type="term" value="F:ATP-dependent protein folding chaperone"/>
    <property type="evidence" value="ECO:0007669"/>
    <property type="project" value="InterPro"/>
</dbReference>
<dbReference type="InterPro" id="IPR056471">
    <property type="entry name" value="HD-CE"/>
</dbReference>
<dbReference type="SUPFAM" id="SSF55874">
    <property type="entry name" value="ATPase domain of HSP90 chaperone/DNA topoisomerase II/histidine kinase"/>
    <property type="match status" value="1"/>
</dbReference>
<dbReference type="Pfam" id="PF13589">
    <property type="entry name" value="HATPase_c_3"/>
    <property type="match status" value="1"/>
</dbReference>
<dbReference type="GO" id="GO:0051082">
    <property type="term" value="F:unfolded protein binding"/>
    <property type="evidence" value="ECO:0007669"/>
    <property type="project" value="InterPro"/>
</dbReference>
<dbReference type="Proteomes" id="UP000283672">
    <property type="component" value="Unassembled WGS sequence"/>
</dbReference>
<comment type="caution">
    <text evidence="6">The sequence shown here is derived from an EMBL/GenBank/DDBJ whole genome shotgun (WGS) entry which is preliminary data.</text>
</comment>
<proteinExistence type="inferred from homology"/>
<feature type="domain" description="HD-CE" evidence="5">
    <location>
        <begin position="52"/>
        <end position="308"/>
    </location>
</feature>
<evidence type="ECO:0000313" key="6">
    <source>
        <dbReference type="EMBL" id="RHL35088.1"/>
    </source>
</evidence>
<reference evidence="6 7" key="1">
    <citation type="submission" date="2018-08" db="EMBL/GenBank/DDBJ databases">
        <title>A genome reference for cultivated species of the human gut microbiota.</title>
        <authorList>
            <person name="Zou Y."/>
            <person name="Xue W."/>
            <person name="Luo G."/>
        </authorList>
    </citation>
    <scope>NUCLEOTIDE SEQUENCE [LARGE SCALE GENOMIC DNA]</scope>
    <source>
        <strain evidence="6 7">AF38-11</strain>
    </source>
</reference>
<protein>
    <submittedName>
        <fullName evidence="6">ATP-binding protein</fullName>
    </submittedName>
</protein>
<dbReference type="Pfam" id="PF24391">
    <property type="entry name" value="HD-CE"/>
    <property type="match status" value="1"/>
</dbReference>
<dbReference type="InterPro" id="IPR036890">
    <property type="entry name" value="HATPase_C_sf"/>
</dbReference>
<sequence length="870" mass="97593">MEKYELTILWQKTLGLKNSQDGCQNQIDFLRNAYNSLRGKARLLASEINRSLPDFTVHDIEHSDALWGIASTVLADNAVINPAEGFVLGAAFLIHDLGMGIVAYNEGIDELKKTALWKDTFSSFQKKYGETSDIDLLDKWATEVALRELHTLKAEKLALTKWTGLDNNSVFLLEDSDLRDSYGDIIGKIASSHGASLDEMVHMLGLDPKGAPGFLPASWTIDPVKLGCIIRVVDAINVDDRRAPKFLAALRKPVGTSKEHWMFQSKLNQPTIKGNRLLFTSKSPFGIEESDSWWLCYDTLRMIDNELKSVDSLLMDLGKITFKVKGVAYIDSPTRLIESIKVDGWQPVDTTINVSNVPKLVATLGGKELYGNDYRVPLREMIQNASDAIRARRTMDDDDFFDGKIRIKIDSDENGQYLEVSDNGVGMSSVVMTKALLDFGQSFWGSSLMHKEFPFLESKGYHSTDKYGIGFFSVFMLGCKVQVISKKYILGREQTNVLDFTHGVGKRPILRPAFADEFIKDGGTTIRVWLDEKKKKAILYDHELEKTISLSEIVEQLCPSLDCDVFVDDNHTPTIKRDDWLNMDSKELLYRIYGRSRCKIMNEQQKRTIDLLAENMSIVKDDSGTPLARIALFYEDKYFIHNQPSLCDGVITIGGLNAGTIRGLVGIVKGCSVNASRNFGIPMVSGAQIAEWATSQAELLAKSFLEDSIKADCASIVCRLGGDTRDLKCFESKDGYLSCPELISLVRTKKLQECIYLSSSSISLEFKRKNEKRAFTAGDNVFWGDSGMISVLCNAHFFDYSIKWPNEKVDDIGSIKKLFQRTLAKVWNVSIEELLENAKISDDSKRIQANIGKIGEDVATYDFVDIFYKP</sequence>
<accession>A0AA92V9J2</accession>
<dbReference type="Gene3D" id="3.30.565.10">
    <property type="entry name" value="Histidine kinase-like ATPase, C-terminal domain"/>
    <property type="match status" value="1"/>
</dbReference>
<dbReference type="RefSeq" id="WP_118416805.1">
    <property type="nucleotide sequence ID" value="NZ_QROP01000037.1"/>
</dbReference>
<dbReference type="AlphaFoldDB" id="A0AA92V9J2"/>
<comment type="similarity">
    <text evidence="1">Belongs to the heat shock protein 90 family.</text>
</comment>
<evidence type="ECO:0000256" key="2">
    <source>
        <dbReference type="ARBA" id="ARBA00022741"/>
    </source>
</evidence>
<dbReference type="PANTHER" id="PTHR11528">
    <property type="entry name" value="HEAT SHOCK PROTEIN 90 FAMILY MEMBER"/>
    <property type="match status" value="1"/>
</dbReference>